<name>A0A7C4QNA3_9PLAN</name>
<dbReference type="PANTHER" id="PTHR43752">
    <property type="entry name" value="BNR/ASP-BOX REPEAT FAMILY PROTEIN"/>
    <property type="match status" value="1"/>
</dbReference>
<gene>
    <name evidence="2" type="ORF">ENS64_06210</name>
</gene>
<feature type="domain" description="Sialidase" evidence="1">
    <location>
        <begin position="49"/>
        <end position="132"/>
    </location>
</feature>
<proteinExistence type="predicted"/>
<dbReference type="Pfam" id="PF13088">
    <property type="entry name" value="BNR_2"/>
    <property type="match status" value="2"/>
</dbReference>
<reference evidence="2" key="1">
    <citation type="journal article" date="2020" name="mSystems">
        <title>Genome- and Community-Level Interaction Insights into Carbon Utilization and Element Cycling Functions of Hydrothermarchaeota in Hydrothermal Sediment.</title>
        <authorList>
            <person name="Zhou Z."/>
            <person name="Liu Y."/>
            <person name="Xu W."/>
            <person name="Pan J."/>
            <person name="Luo Z.H."/>
            <person name="Li M."/>
        </authorList>
    </citation>
    <scope>NUCLEOTIDE SEQUENCE [LARGE SCALE GENOMIC DNA]</scope>
    <source>
        <strain evidence="2">SpSt-508</strain>
    </source>
</reference>
<dbReference type="CDD" id="cd15482">
    <property type="entry name" value="Sialidase_non-viral"/>
    <property type="match status" value="1"/>
</dbReference>
<dbReference type="InterPro" id="IPR011040">
    <property type="entry name" value="Sialidase"/>
</dbReference>
<dbReference type="InterPro" id="IPR036278">
    <property type="entry name" value="Sialidase_sf"/>
</dbReference>
<dbReference type="PANTHER" id="PTHR43752:SF2">
    <property type="entry name" value="BNR_ASP-BOX REPEAT FAMILY PROTEIN"/>
    <property type="match status" value="1"/>
</dbReference>
<dbReference type="Gene3D" id="2.120.10.10">
    <property type="match status" value="2"/>
</dbReference>
<evidence type="ECO:0000259" key="1">
    <source>
        <dbReference type="Pfam" id="PF13088"/>
    </source>
</evidence>
<dbReference type="SUPFAM" id="SSF50939">
    <property type="entry name" value="Sialidases"/>
    <property type="match status" value="1"/>
</dbReference>
<evidence type="ECO:0000313" key="2">
    <source>
        <dbReference type="EMBL" id="HGT38844.1"/>
    </source>
</evidence>
<protein>
    <submittedName>
        <fullName evidence="2">Neuraminidase (Sialidase)-like protein</fullName>
    </submittedName>
</protein>
<comment type="caution">
    <text evidence="2">The sequence shown here is derived from an EMBL/GenBank/DDBJ whole genome shotgun (WGS) entry which is preliminary data.</text>
</comment>
<dbReference type="AlphaFoldDB" id="A0A7C4QNA3"/>
<feature type="domain" description="Sialidase" evidence="1">
    <location>
        <begin position="201"/>
        <end position="365"/>
    </location>
</feature>
<organism evidence="2">
    <name type="scientific">Schlesneria paludicola</name>
    <dbReference type="NCBI Taxonomy" id="360056"/>
    <lineage>
        <taxon>Bacteria</taxon>
        <taxon>Pseudomonadati</taxon>
        <taxon>Planctomycetota</taxon>
        <taxon>Planctomycetia</taxon>
        <taxon>Planctomycetales</taxon>
        <taxon>Planctomycetaceae</taxon>
        <taxon>Schlesneria</taxon>
    </lineage>
</organism>
<accession>A0A7C4QNA3</accession>
<sequence length="395" mass="44009">MEGVQMLNVVLLLCGFWAEAETPFYEAELVFPLHPQHNHAPGIAELPNGELVVSWYRGSGERSADDVAVYGARRAPGHTAWSEPFLLADTPGFPDCNTCLMVDRTGALWLFWPTVLANSWESCLTNYRVARDWPPAGPPRWERGGLILLKPDDFHHEAVAALDQLLAALPVRLNERQQREIDDARAKLGQKLYQRLGWQPRCKPTVLPSGRILLPLYSDTYSLALMAISDDGGQTWFAGKPTLGFGAIQPSVVRRDDGTLVAFFRENGFTRRVRIAESRDEGVSWGPVGITELPNPGSGLDAVRLANGHWVLVYNDTLSGRNSLAVSLSDDEGRTWKWTRHLERHDTGSYHYPAVIQTTDGRLHVVYSYFVPEGKSMKHAAFNEAWIQAGDAPGR</sequence>
<dbReference type="EMBL" id="DSVQ01000012">
    <property type="protein sequence ID" value="HGT38844.1"/>
    <property type="molecule type" value="Genomic_DNA"/>
</dbReference>